<evidence type="ECO:0000256" key="17">
    <source>
        <dbReference type="ARBA" id="ARBA00050625"/>
    </source>
</evidence>
<feature type="transmembrane region" description="Helical" evidence="26">
    <location>
        <begin position="367"/>
        <end position="387"/>
    </location>
</feature>
<evidence type="ECO:0000256" key="20">
    <source>
        <dbReference type="ARBA" id="ARBA00051612"/>
    </source>
</evidence>
<evidence type="ECO:0000313" key="29">
    <source>
        <dbReference type="Proteomes" id="UP001516400"/>
    </source>
</evidence>
<evidence type="ECO:0000256" key="9">
    <source>
        <dbReference type="ARBA" id="ARBA00022989"/>
    </source>
</evidence>
<dbReference type="Proteomes" id="UP001516400">
    <property type="component" value="Unassembled WGS sequence"/>
</dbReference>
<feature type="transmembrane region" description="Helical" evidence="26">
    <location>
        <begin position="31"/>
        <end position="58"/>
    </location>
</feature>
<evidence type="ECO:0000256" key="14">
    <source>
        <dbReference type="ARBA" id="ARBA00023329"/>
    </source>
</evidence>
<evidence type="ECO:0000313" key="28">
    <source>
        <dbReference type="EMBL" id="KAL3281333.1"/>
    </source>
</evidence>
<evidence type="ECO:0000256" key="13">
    <source>
        <dbReference type="ARBA" id="ARBA00023228"/>
    </source>
</evidence>
<keyword evidence="7 26" id="KW-0812">Transmembrane</keyword>
<proteinExistence type="predicted"/>
<reference evidence="28 29" key="1">
    <citation type="journal article" date="2021" name="BMC Biol.">
        <title>Horizontally acquired antibacterial genes associated with adaptive radiation of ladybird beetles.</title>
        <authorList>
            <person name="Li H.S."/>
            <person name="Tang X.F."/>
            <person name="Huang Y.H."/>
            <person name="Xu Z.Y."/>
            <person name="Chen M.L."/>
            <person name="Du X.Y."/>
            <person name="Qiu B.Y."/>
            <person name="Chen P.T."/>
            <person name="Zhang W."/>
            <person name="Slipinski A."/>
            <person name="Escalona H.E."/>
            <person name="Waterhouse R.M."/>
            <person name="Zwick A."/>
            <person name="Pang H."/>
        </authorList>
    </citation>
    <scope>NUCLEOTIDE SEQUENCE [LARGE SCALE GENOMIC DNA]</scope>
    <source>
        <strain evidence="28">SYSU2018</strain>
    </source>
</reference>
<dbReference type="PANTHER" id="PTHR11662">
    <property type="entry name" value="SOLUTE CARRIER FAMILY 17"/>
    <property type="match status" value="1"/>
</dbReference>
<evidence type="ECO:0000256" key="7">
    <source>
        <dbReference type="ARBA" id="ARBA00022692"/>
    </source>
</evidence>
<keyword evidence="10" id="KW-0770">Synapse</keyword>
<evidence type="ECO:0000256" key="18">
    <source>
        <dbReference type="ARBA" id="ARBA00051403"/>
    </source>
</evidence>
<gene>
    <name evidence="28" type="ORF">HHI36_004540</name>
</gene>
<comment type="catalytic activity">
    <reaction evidence="20">
        <text>D-glucuronate(out) + H(+)(out) = D-glucuronate(in) + H(+)(in)</text>
        <dbReference type="Rhea" id="RHEA:72591"/>
        <dbReference type="ChEBI" id="CHEBI:15378"/>
        <dbReference type="ChEBI" id="CHEBI:58720"/>
    </reaction>
    <physiologicalReaction direction="left-to-right" evidence="20">
        <dbReference type="Rhea" id="RHEA:72592"/>
    </physiologicalReaction>
</comment>
<keyword evidence="29" id="KW-1185">Reference proteome</keyword>
<evidence type="ECO:0000256" key="16">
    <source>
        <dbReference type="ARBA" id="ARBA00050554"/>
    </source>
</evidence>
<dbReference type="InterPro" id="IPR020846">
    <property type="entry name" value="MFS_dom"/>
</dbReference>
<organism evidence="28 29">
    <name type="scientific">Cryptolaemus montrouzieri</name>
    <dbReference type="NCBI Taxonomy" id="559131"/>
    <lineage>
        <taxon>Eukaryota</taxon>
        <taxon>Metazoa</taxon>
        <taxon>Ecdysozoa</taxon>
        <taxon>Arthropoda</taxon>
        <taxon>Hexapoda</taxon>
        <taxon>Insecta</taxon>
        <taxon>Pterygota</taxon>
        <taxon>Neoptera</taxon>
        <taxon>Endopterygota</taxon>
        <taxon>Coleoptera</taxon>
        <taxon>Polyphaga</taxon>
        <taxon>Cucujiformia</taxon>
        <taxon>Coccinelloidea</taxon>
        <taxon>Coccinellidae</taxon>
        <taxon>Scymninae</taxon>
        <taxon>Scymnini</taxon>
        <taxon>Cryptolaemus</taxon>
    </lineage>
</organism>
<accession>A0ABD2NRZ1</accession>
<comment type="catalytic activity">
    <reaction evidence="16">
        <text>L-aspartate(out) = L-aspartate(in)</text>
        <dbReference type="Rhea" id="RHEA:66332"/>
        <dbReference type="ChEBI" id="CHEBI:29991"/>
    </reaction>
    <physiologicalReaction direction="left-to-right" evidence="16">
        <dbReference type="Rhea" id="RHEA:66333"/>
    </physiologicalReaction>
</comment>
<comment type="catalytic activity">
    <reaction evidence="18">
        <text>N-acetyl-L-aspartyl-L-glutamate(out) = N-acetyl-L-aspartyl-L-glutamate(in)</text>
        <dbReference type="Rhea" id="RHEA:72599"/>
        <dbReference type="ChEBI" id="CHEBI:76931"/>
    </reaction>
    <physiologicalReaction direction="left-to-right" evidence="18">
        <dbReference type="Rhea" id="RHEA:72600"/>
    </physiologicalReaction>
</comment>
<dbReference type="GO" id="GO:0030672">
    <property type="term" value="C:synaptic vesicle membrane"/>
    <property type="evidence" value="ECO:0007669"/>
    <property type="project" value="UniProtKB-SubCell"/>
</dbReference>
<comment type="subcellular location">
    <subcellularLocation>
        <location evidence="2">Basolateral cell membrane</location>
        <topology evidence="2">Multi-pass membrane protein</topology>
    </subcellularLocation>
    <subcellularLocation>
        <location evidence="3">Cytoplasmic vesicle</location>
        <location evidence="3">Secretory vesicle membrane</location>
        <topology evidence="3">Multi-pass membrane protein</topology>
    </subcellularLocation>
    <subcellularLocation>
        <location evidence="1">Cytoplasmic vesicle</location>
        <location evidence="1">Secretory vesicle</location>
        <location evidence="1">Synaptic vesicle membrane</location>
    </subcellularLocation>
    <subcellularLocation>
        <location evidence="4">Lysosome membrane</location>
    </subcellularLocation>
</comment>
<evidence type="ECO:0000256" key="6">
    <source>
        <dbReference type="ARBA" id="ARBA00022475"/>
    </source>
</evidence>
<evidence type="ECO:0000256" key="11">
    <source>
        <dbReference type="ARBA" id="ARBA00023136"/>
    </source>
</evidence>
<dbReference type="AlphaFoldDB" id="A0ABD2NRZ1"/>
<name>A0ABD2NRZ1_9CUCU</name>
<keyword evidence="9 26" id="KW-1133">Transmembrane helix</keyword>
<feature type="transmembrane region" description="Helical" evidence="26">
    <location>
        <begin position="433"/>
        <end position="452"/>
    </location>
</feature>
<evidence type="ECO:0000256" key="22">
    <source>
        <dbReference type="ARBA" id="ARBA00069713"/>
    </source>
</evidence>
<keyword evidence="8" id="KW-0769">Symport</keyword>
<evidence type="ECO:0000256" key="5">
    <source>
        <dbReference type="ARBA" id="ARBA00022448"/>
    </source>
</evidence>
<keyword evidence="14" id="KW-0968">Cytoplasmic vesicle</keyword>
<evidence type="ECO:0000256" key="8">
    <source>
        <dbReference type="ARBA" id="ARBA00022847"/>
    </source>
</evidence>
<comment type="caution">
    <text evidence="28">The sequence shown here is derived from an EMBL/GenBank/DDBJ whole genome shotgun (WGS) entry which is preliminary data.</text>
</comment>
<evidence type="ECO:0000256" key="10">
    <source>
        <dbReference type="ARBA" id="ARBA00023018"/>
    </source>
</evidence>
<dbReference type="GO" id="GO:0046942">
    <property type="term" value="P:carboxylic acid transport"/>
    <property type="evidence" value="ECO:0007669"/>
    <property type="project" value="UniProtKB-ARBA"/>
</dbReference>
<evidence type="ECO:0000256" key="3">
    <source>
        <dbReference type="ARBA" id="ARBA00004638"/>
    </source>
</evidence>
<evidence type="ECO:0000256" key="21">
    <source>
        <dbReference type="ARBA" id="ARBA00056891"/>
    </source>
</evidence>
<dbReference type="InterPro" id="IPR011701">
    <property type="entry name" value="MFS"/>
</dbReference>
<evidence type="ECO:0000256" key="24">
    <source>
        <dbReference type="ARBA" id="ARBA00081195"/>
    </source>
</evidence>
<dbReference type="Gene3D" id="1.20.1250.20">
    <property type="entry name" value="MFS general substrate transporter like domains"/>
    <property type="match status" value="2"/>
</dbReference>
<dbReference type="GO" id="GO:0015293">
    <property type="term" value="F:symporter activity"/>
    <property type="evidence" value="ECO:0007669"/>
    <property type="project" value="UniProtKB-KW"/>
</dbReference>
<dbReference type="FunFam" id="1.20.1250.20:FF:000067">
    <property type="entry name" value="sialin isoform X2"/>
    <property type="match status" value="1"/>
</dbReference>
<dbReference type="PROSITE" id="PS00217">
    <property type="entry name" value="SUGAR_TRANSPORT_2"/>
    <property type="match status" value="1"/>
</dbReference>
<feature type="transmembrane region" description="Helical" evidence="26">
    <location>
        <begin position="399"/>
        <end position="421"/>
    </location>
</feature>
<feature type="transmembrane region" description="Helical" evidence="26">
    <location>
        <begin position="305"/>
        <end position="330"/>
    </location>
</feature>
<evidence type="ECO:0000256" key="2">
    <source>
        <dbReference type="ARBA" id="ARBA00004554"/>
    </source>
</evidence>
<comment type="function">
    <text evidence="21">Receptor for CM101, a polysaccharide produced by group B Streptococcus with antipathoangiogenic properties.</text>
</comment>
<dbReference type="Pfam" id="PF07690">
    <property type="entry name" value="MFS_1"/>
    <property type="match status" value="1"/>
</dbReference>
<comment type="catalytic activity">
    <reaction evidence="17">
        <text>N-acetylneuraminate(in) + H(+)(in) = N-acetylneuraminate(out) + H(+)(out)</text>
        <dbReference type="Rhea" id="RHEA:28987"/>
        <dbReference type="ChEBI" id="CHEBI:15378"/>
        <dbReference type="ChEBI" id="CHEBI:35418"/>
    </reaction>
    <physiologicalReaction direction="right-to-left" evidence="17">
        <dbReference type="Rhea" id="RHEA:28989"/>
    </physiologicalReaction>
</comment>
<keyword evidence="5" id="KW-0813">Transport</keyword>
<dbReference type="InterPro" id="IPR050382">
    <property type="entry name" value="MFS_Na/Anion_cotransporter"/>
</dbReference>
<evidence type="ECO:0000256" key="15">
    <source>
        <dbReference type="ARBA" id="ARBA00050101"/>
    </source>
</evidence>
<dbReference type="InterPro" id="IPR036259">
    <property type="entry name" value="MFS_trans_sf"/>
</dbReference>
<comment type="catalytic activity">
    <reaction evidence="15">
        <text>2 nitrate(out) + H(+)(out) = 2 nitrate(in) + H(+)(in)</text>
        <dbReference type="Rhea" id="RHEA:71539"/>
        <dbReference type="ChEBI" id="CHEBI:15378"/>
        <dbReference type="ChEBI" id="CHEBI:17632"/>
    </reaction>
    <physiologicalReaction direction="left-to-right" evidence="15">
        <dbReference type="Rhea" id="RHEA:71540"/>
    </physiologicalReaction>
</comment>
<evidence type="ECO:0000256" key="23">
    <source>
        <dbReference type="ARBA" id="ARBA00080244"/>
    </source>
</evidence>
<feature type="transmembrane region" description="Helical" evidence="26">
    <location>
        <begin position="205"/>
        <end position="224"/>
    </location>
</feature>
<feature type="transmembrane region" description="Helical" evidence="26">
    <location>
        <begin position="261"/>
        <end position="285"/>
    </location>
</feature>
<evidence type="ECO:0000256" key="19">
    <source>
        <dbReference type="ARBA" id="ARBA00051447"/>
    </source>
</evidence>
<dbReference type="GO" id="GO:0016323">
    <property type="term" value="C:basolateral plasma membrane"/>
    <property type="evidence" value="ECO:0007669"/>
    <property type="project" value="UniProtKB-SubCell"/>
</dbReference>
<comment type="catalytic activity">
    <reaction evidence="19">
        <text>L-glutamate(out) = L-glutamate(in)</text>
        <dbReference type="Rhea" id="RHEA:66336"/>
        <dbReference type="ChEBI" id="CHEBI:29985"/>
    </reaction>
    <physiologicalReaction direction="left-to-right" evidence="19">
        <dbReference type="Rhea" id="RHEA:66337"/>
    </physiologicalReaction>
</comment>
<protein>
    <recommendedName>
        <fullName evidence="22">Sialin</fullName>
    </recommendedName>
    <alternativeName>
        <fullName evidence="25">H(+)/nitrate cotransporter</fullName>
    </alternativeName>
    <alternativeName>
        <fullName evidence="23">H(+)/sialic acid cotransporter</fullName>
    </alternativeName>
    <alternativeName>
        <fullName evidence="24">Vesicular excitatory amino acid transporter</fullName>
    </alternativeName>
</protein>
<keyword evidence="11 26" id="KW-0472">Membrane</keyword>
<dbReference type="FunFam" id="1.20.1250.20:FF:000003">
    <property type="entry name" value="Solute carrier family 17 member 3"/>
    <property type="match status" value="1"/>
</dbReference>
<feature type="transmembrane region" description="Helical" evidence="26">
    <location>
        <begin position="114"/>
        <end position="133"/>
    </location>
</feature>
<dbReference type="SUPFAM" id="SSF103473">
    <property type="entry name" value="MFS general substrate transporter"/>
    <property type="match status" value="1"/>
</dbReference>
<dbReference type="CDD" id="cd17318">
    <property type="entry name" value="MFS_SLC17"/>
    <property type="match status" value="1"/>
</dbReference>
<dbReference type="PANTHER" id="PTHR11662:SF455">
    <property type="entry name" value="GH23975P"/>
    <property type="match status" value="1"/>
</dbReference>
<feature type="transmembrane region" description="Helical" evidence="26">
    <location>
        <begin position="86"/>
        <end position="107"/>
    </location>
</feature>
<dbReference type="GO" id="GO:0005765">
    <property type="term" value="C:lysosomal membrane"/>
    <property type="evidence" value="ECO:0007669"/>
    <property type="project" value="UniProtKB-SubCell"/>
</dbReference>
<evidence type="ECO:0000256" key="12">
    <source>
        <dbReference type="ARBA" id="ARBA00023180"/>
    </source>
</evidence>
<feature type="domain" description="Major facilitator superfamily (MFS) profile" evidence="27">
    <location>
        <begin position="29"/>
        <end position="457"/>
    </location>
</feature>
<dbReference type="PROSITE" id="PS50850">
    <property type="entry name" value="MFS"/>
    <property type="match status" value="1"/>
</dbReference>
<evidence type="ECO:0000256" key="4">
    <source>
        <dbReference type="ARBA" id="ARBA00004656"/>
    </source>
</evidence>
<dbReference type="InterPro" id="IPR005829">
    <property type="entry name" value="Sugar_transporter_CS"/>
</dbReference>
<keyword evidence="13" id="KW-0458">Lysosome</keyword>
<dbReference type="EMBL" id="JABFTP020000144">
    <property type="protein sequence ID" value="KAL3281333.1"/>
    <property type="molecule type" value="Genomic_DNA"/>
</dbReference>
<sequence>MHYTTNVHRFSMFFSTLDKNPGWKFWKRRRYIVGLMAFFGFFNVYALRANLSIAIVAMTENKSIVVDNGTTIYIREFDWDSKVQGYILSSFFYGYVTTQVLGGWLAMRIGGKRLFGLGIAATAFMTLITPFVAKLNLYLLIGLRVLEGVCEGVTYPCMHAIWSQWAPPLERSRLGTFAYTGAYVGTVVSMPACALLAEWLGWSSIFYVFGALGLLWYIMWTILISEKPTDDSQISEAELKYITESLGTTEYKKIKHPWRKIFSSVSIWAIFAAHFSENWGFYTFLTQLPKYMKDILDFDLAKTGIMTALPYLSMSIVLLGAGHIGDWFIIQKILTVTQVRKLFTCGAYISQTIFVICTSYAQNSTVALICLITALGLGSFAMAGFSINYLDIAPQHASVLMGIGNTIATIPGIISPILSGYIVTTPTREEWRIVFFITAGIYLLGSIIYGIFSTAEEKSWAQDSTSRSETTTVSGHLQNGIENKSFQHDL</sequence>
<evidence type="ECO:0000256" key="25">
    <source>
        <dbReference type="ARBA" id="ARBA00081925"/>
    </source>
</evidence>
<evidence type="ECO:0000256" key="1">
    <source>
        <dbReference type="ARBA" id="ARBA00004432"/>
    </source>
</evidence>
<keyword evidence="12" id="KW-0325">Glycoprotein</keyword>
<evidence type="ECO:0000259" key="27">
    <source>
        <dbReference type="PROSITE" id="PS50850"/>
    </source>
</evidence>
<keyword evidence="6" id="KW-1003">Cell membrane</keyword>
<evidence type="ECO:0000256" key="26">
    <source>
        <dbReference type="SAM" id="Phobius"/>
    </source>
</evidence>